<protein>
    <submittedName>
        <fullName evidence="2">Uncharacterized protein</fullName>
    </submittedName>
</protein>
<name>A0A318KVW7_9NEIS</name>
<keyword evidence="1" id="KW-0472">Membrane</keyword>
<gene>
    <name evidence="2" type="ORF">DFR34_101192</name>
</gene>
<evidence type="ECO:0000256" key="1">
    <source>
        <dbReference type="SAM" id="Phobius"/>
    </source>
</evidence>
<evidence type="ECO:0000313" key="3">
    <source>
        <dbReference type="Proteomes" id="UP000247555"/>
    </source>
</evidence>
<dbReference type="EMBL" id="QJKI01000001">
    <property type="protein sequence ID" value="PXX81960.1"/>
    <property type="molecule type" value="Genomic_DNA"/>
</dbReference>
<evidence type="ECO:0000313" key="2">
    <source>
        <dbReference type="EMBL" id="PXX81960.1"/>
    </source>
</evidence>
<sequence>MYIIWIGWLYVVLMFALGQRTLPMTIFVLILFGALPTWLLLFVVRRRQAMKANGDIAPRKPRRPRGGQSED</sequence>
<dbReference type="RefSeq" id="WP_110389271.1">
    <property type="nucleotide sequence ID" value="NZ_CALCOA010000208.1"/>
</dbReference>
<reference evidence="2 3" key="1">
    <citation type="submission" date="2018-05" db="EMBL/GenBank/DDBJ databases">
        <title>Genomic Encyclopedia of Type Strains, Phase IV (KMG-IV): sequencing the most valuable type-strain genomes for metagenomic binning, comparative biology and taxonomic classification.</title>
        <authorList>
            <person name="Goeker M."/>
        </authorList>
    </citation>
    <scope>NUCLEOTIDE SEQUENCE [LARGE SCALE GENOMIC DNA]</scope>
    <source>
        <strain evidence="2 3">DSM 29661</strain>
    </source>
</reference>
<comment type="caution">
    <text evidence="2">The sequence shown here is derived from an EMBL/GenBank/DDBJ whole genome shotgun (WGS) entry which is preliminary data.</text>
</comment>
<dbReference type="OrthoDB" id="8565731at2"/>
<proteinExistence type="predicted"/>
<feature type="transmembrane region" description="Helical" evidence="1">
    <location>
        <begin position="22"/>
        <end position="44"/>
    </location>
</feature>
<accession>A0A318KVW7</accession>
<keyword evidence="3" id="KW-1185">Reference proteome</keyword>
<organism evidence="2 3">
    <name type="scientific">Rivihabitans pingtungensis</name>
    <dbReference type="NCBI Taxonomy" id="1054498"/>
    <lineage>
        <taxon>Bacteria</taxon>
        <taxon>Pseudomonadati</taxon>
        <taxon>Pseudomonadota</taxon>
        <taxon>Betaproteobacteria</taxon>
        <taxon>Neisseriales</taxon>
        <taxon>Aquaspirillaceae</taxon>
        <taxon>Rivihabitans</taxon>
    </lineage>
</organism>
<dbReference type="AlphaFoldDB" id="A0A318KVW7"/>
<keyword evidence="1" id="KW-0812">Transmembrane</keyword>
<keyword evidence="1" id="KW-1133">Transmembrane helix</keyword>
<dbReference type="Proteomes" id="UP000247555">
    <property type="component" value="Unassembled WGS sequence"/>
</dbReference>